<feature type="transmembrane region" description="Helical" evidence="1">
    <location>
        <begin position="68"/>
        <end position="86"/>
    </location>
</feature>
<dbReference type="EMBL" id="SSNZ01000001">
    <property type="protein sequence ID" value="THF53345.1"/>
    <property type="molecule type" value="Genomic_DNA"/>
</dbReference>
<keyword evidence="1" id="KW-0812">Transmembrane</keyword>
<protein>
    <submittedName>
        <fullName evidence="2">Uncharacterized protein</fullName>
    </submittedName>
</protein>
<name>A0A4S4A5X4_9FLAO</name>
<reference evidence="2 3" key="1">
    <citation type="submission" date="2019-04" db="EMBL/GenBank/DDBJ databases">
        <title>Flavobacterium sp. nov. isolated from construction timber.</title>
        <authorList>
            <person name="Lin S.-Y."/>
            <person name="Chang C.-T."/>
            <person name="Young C.-C."/>
        </authorList>
    </citation>
    <scope>NUCLEOTIDE SEQUENCE [LARGE SCALE GENOMIC DNA]</scope>
    <source>
        <strain evidence="2 3">CC-CTC003</strain>
    </source>
</reference>
<dbReference type="OrthoDB" id="9916114at2"/>
<dbReference type="Proteomes" id="UP000307507">
    <property type="component" value="Unassembled WGS sequence"/>
</dbReference>
<comment type="caution">
    <text evidence="2">The sequence shown here is derived from an EMBL/GenBank/DDBJ whole genome shotgun (WGS) entry which is preliminary data.</text>
</comment>
<dbReference type="RefSeq" id="WP_136401868.1">
    <property type="nucleotide sequence ID" value="NZ_SSNZ01000001.1"/>
</dbReference>
<feature type="transmembrane region" description="Helical" evidence="1">
    <location>
        <begin position="34"/>
        <end position="56"/>
    </location>
</feature>
<organism evidence="2 3">
    <name type="scientific">Flavobacterium supellecticarium</name>
    <dbReference type="NCBI Taxonomy" id="2565924"/>
    <lineage>
        <taxon>Bacteria</taxon>
        <taxon>Pseudomonadati</taxon>
        <taxon>Bacteroidota</taxon>
        <taxon>Flavobacteriia</taxon>
        <taxon>Flavobacteriales</taxon>
        <taxon>Flavobacteriaceae</taxon>
        <taxon>Flavobacterium</taxon>
    </lineage>
</organism>
<feature type="transmembrane region" description="Helical" evidence="1">
    <location>
        <begin position="92"/>
        <end position="109"/>
    </location>
</feature>
<keyword evidence="3" id="KW-1185">Reference proteome</keyword>
<evidence type="ECO:0000313" key="2">
    <source>
        <dbReference type="EMBL" id="THF53345.1"/>
    </source>
</evidence>
<evidence type="ECO:0000256" key="1">
    <source>
        <dbReference type="SAM" id="Phobius"/>
    </source>
</evidence>
<gene>
    <name evidence="2" type="ORF">E6C50_03845</name>
</gene>
<sequence>MKLDFIKTSIAVAVSALIAYGFYAFNTNANKNLVTVGSFIFLATTLILTIGIRFTLPRTATMARTLSWIFFLTALASNLIFSFAIFKDELYIIINGILLLIYVLIYYWIGQAKQ</sequence>
<evidence type="ECO:0000313" key="3">
    <source>
        <dbReference type="Proteomes" id="UP000307507"/>
    </source>
</evidence>
<keyword evidence="1" id="KW-1133">Transmembrane helix</keyword>
<proteinExistence type="predicted"/>
<accession>A0A4S4A5X4</accession>
<keyword evidence="1" id="KW-0472">Membrane</keyword>
<dbReference type="AlphaFoldDB" id="A0A4S4A5X4"/>